<evidence type="ECO:0000313" key="2">
    <source>
        <dbReference type="Proteomes" id="UP000720189"/>
    </source>
</evidence>
<name>A0A9P9KSE2_FUSRE</name>
<dbReference type="EMBL" id="JAGMUX010000002">
    <property type="protein sequence ID" value="KAH7267543.1"/>
    <property type="molecule type" value="Genomic_DNA"/>
</dbReference>
<reference evidence="1" key="1">
    <citation type="journal article" date="2021" name="Nat. Commun.">
        <title>Genetic determinants of endophytism in the Arabidopsis root mycobiome.</title>
        <authorList>
            <person name="Mesny F."/>
            <person name="Miyauchi S."/>
            <person name="Thiergart T."/>
            <person name="Pickel B."/>
            <person name="Atanasova L."/>
            <person name="Karlsson M."/>
            <person name="Huettel B."/>
            <person name="Barry K.W."/>
            <person name="Haridas S."/>
            <person name="Chen C."/>
            <person name="Bauer D."/>
            <person name="Andreopoulos W."/>
            <person name="Pangilinan J."/>
            <person name="LaButti K."/>
            <person name="Riley R."/>
            <person name="Lipzen A."/>
            <person name="Clum A."/>
            <person name="Drula E."/>
            <person name="Henrissat B."/>
            <person name="Kohler A."/>
            <person name="Grigoriev I.V."/>
            <person name="Martin F.M."/>
            <person name="Hacquard S."/>
        </authorList>
    </citation>
    <scope>NUCLEOTIDE SEQUENCE</scope>
    <source>
        <strain evidence="1">MPI-CAGE-AT-0023</strain>
    </source>
</reference>
<gene>
    <name evidence="1" type="ORF">BKA55DRAFT_555984</name>
</gene>
<evidence type="ECO:0000313" key="1">
    <source>
        <dbReference type="EMBL" id="KAH7267543.1"/>
    </source>
</evidence>
<accession>A0A9P9KSE2</accession>
<organism evidence="1 2">
    <name type="scientific">Fusarium redolens</name>
    <dbReference type="NCBI Taxonomy" id="48865"/>
    <lineage>
        <taxon>Eukaryota</taxon>
        <taxon>Fungi</taxon>
        <taxon>Dikarya</taxon>
        <taxon>Ascomycota</taxon>
        <taxon>Pezizomycotina</taxon>
        <taxon>Sordariomycetes</taxon>
        <taxon>Hypocreomycetidae</taxon>
        <taxon>Hypocreales</taxon>
        <taxon>Nectriaceae</taxon>
        <taxon>Fusarium</taxon>
        <taxon>Fusarium redolens species complex</taxon>
    </lineage>
</organism>
<dbReference type="Proteomes" id="UP000720189">
    <property type="component" value="Unassembled WGS sequence"/>
</dbReference>
<proteinExistence type="predicted"/>
<dbReference type="RefSeq" id="XP_046055362.1">
    <property type="nucleotide sequence ID" value="XM_046191668.1"/>
</dbReference>
<comment type="caution">
    <text evidence="1">The sequence shown here is derived from an EMBL/GenBank/DDBJ whole genome shotgun (WGS) entry which is preliminary data.</text>
</comment>
<dbReference type="GeneID" id="70221622"/>
<keyword evidence="2" id="KW-1185">Reference proteome</keyword>
<protein>
    <submittedName>
        <fullName evidence="1">Uncharacterized protein</fullName>
    </submittedName>
</protein>
<sequence length="53" mass="5942">MGVSIQIVTIADSSSMKESWCRSTFRRIDYGRNGSSGVANLVVELKNRLKHSR</sequence>
<dbReference type="AlphaFoldDB" id="A0A9P9KSE2"/>